<dbReference type="AlphaFoldDB" id="A0AAV3U9S1"/>
<gene>
    <name evidence="2" type="ORF">GCM10025791_45760</name>
</gene>
<sequence>MSQAPDNDSSISTGQKIVCTLCSVFAVVFYCILIRTNQSFTEVFATLDQNALPTVTKIALGLPSVLWCLVVLSAMPLAIWLAPKLKSRTNVVLIRLSVACALLALPVTLFCMVGFFAPTFTA</sequence>
<accession>A0AAV3U9S1</accession>
<dbReference type="EMBL" id="BAABLX010000078">
    <property type="protein sequence ID" value="GAA4959569.1"/>
    <property type="molecule type" value="Genomic_DNA"/>
</dbReference>
<proteinExistence type="predicted"/>
<keyword evidence="1" id="KW-0472">Membrane</keyword>
<feature type="transmembrane region" description="Helical" evidence="1">
    <location>
        <begin position="17"/>
        <end position="38"/>
    </location>
</feature>
<evidence type="ECO:0000313" key="3">
    <source>
        <dbReference type="Proteomes" id="UP001409585"/>
    </source>
</evidence>
<name>A0AAV3U9S1_9ALTE</name>
<comment type="caution">
    <text evidence="2">The sequence shown here is derived from an EMBL/GenBank/DDBJ whole genome shotgun (WGS) entry which is preliminary data.</text>
</comment>
<keyword evidence="1" id="KW-1133">Transmembrane helix</keyword>
<organism evidence="2 3">
    <name type="scientific">Halioxenophilus aromaticivorans</name>
    <dbReference type="NCBI Taxonomy" id="1306992"/>
    <lineage>
        <taxon>Bacteria</taxon>
        <taxon>Pseudomonadati</taxon>
        <taxon>Pseudomonadota</taxon>
        <taxon>Gammaproteobacteria</taxon>
        <taxon>Alteromonadales</taxon>
        <taxon>Alteromonadaceae</taxon>
        <taxon>Halioxenophilus</taxon>
    </lineage>
</organism>
<evidence type="ECO:0000313" key="2">
    <source>
        <dbReference type="EMBL" id="GAA4959569.1"/>
    </source>
</evidence>
<keyword evidence="3" id="KW-1185">Reference proteome</keyword>
<dbReference type="RefSeq" id="WP_345427701.1">
    <property type="nucleotide sequence ID" value="NZ_AP031496.1"/>
</dbReference>
<keyword evidence="1" id="KW-0812">Transmembrane</keyword>
<protein>
    <submittedName>
        <fullName evidence="2">Uncharacterized protein</fullName>
    </submittedName>
</protein>
<dbReference type="Proteomes" id="UP001409585">
    <property type="component" value="Unassembled WGS sequence"/>
</dbReference>
<feature type="transmembrane region" description="Helical" evidence="1">
    <location>
        <begin position="58"/>
        <end position="81"/>
    </location>
</feature>
<feature type="transmembrane region" description="Helical" evidence="1">
    <location>
        <begin position="93"/>
        <end position="117"/>
    </location>
</feature>
<reference evidence="3" key="1">
    <citation type="journal article" date="2019" name="Int. J. Syst. Evol. Microbiol.">
        <title>The Global Catalogue of Microorganisms (GCM) 10K type strain sequencing project: providing services to taxonomists for standard genome sequencing and annotation.</title>
        <authorList>
            <consortium name="The Broad Institute Genomics Platform"/>
            <consortium name="The Broad Institute Genome Sequencing Center for Infectious Disease"/>
            <person name="Wu L."/>
            <person name="Ma J."/>
        </authorList>
    </citation>
    <scope>NUCLEOTIDE SEQUENCE [LARGE SCALE GENOMIC DNA]</scope>
    <source>
        <strain evidence="3">JCM 19134</strain>
    </source>
</reference>
<evidence type="ECO:0000256" key="1">
    <source>
        <dbReference type="SAM" id="Phobius"/>
    </source>
</evidence>